<gene>
    <name evidence="1" type="ORF">K505DRAFT_326582</name>
</gene>
<dbReference type="AlphaFoldDB" id="A0A6A6X6C8"/>
<organism evidence="1 2">
    <name type="scientific">Melanomma pulvis-pyrius CBS 109.77</name>
    <dbReference type="NCBI Taxonomy" id="1314802"/>
    <lineage>
        <taxon>Eukaryota</taxon>
        <taxon>Fungi</taxon>
        <taxon>Dikarya</taxon>
        <taxon>Ascomycota</taxon>
        <taxon>Pezizomycotina</taxon>
        <taxon>Dothideomycetes</taxon>
        <taxon>Pleosporomycetidae</taxon>
        <taxon>Pleosporales</taxon>
        <taxon>Melanommataceae</taxon>
        <taxon>Melanomma</taxon>
    </lineage>
</organism>
<proteinExistence type="predicted"/>
<protein>
    <submittedName>
        <fullName evidence="1">Uncharacterized protein</fullName>
    </submittedName>
</protein>
<evidence type="ECO:0000313" key="2">
    <source>
        <dbReference type="Proteomes" id="UP000799757"/>
    </source>
</evidence>
<sequence length="380" mass="43155">MPSFMSLPLELRDEICTYVILAPKRPPPSINQTSEQILQNRQTYREPALHSLGGRDLVKYLPEDEFVTTSTPLMLVSRQLHAETVANVERLGAEAHSYDLDIILVDETLLCPTWIRVPALTTRVNRVNVTLRIAGSYAEISGKYEGYSSYRGFVVASGMGPAMAWTLYCVFERFFKAGPVGNIKSEADEARAKVQLRSRIKRFMKRIFRGDLGRGKDIDTASNASGDAPDYSMISYAQSHPYPDRGRGISIKSLNINVETPSGIDQSRFGEPLSGVSTQDFIEDHVLDPDYLTNFIWRYLTQTLTLYDNAWYGSSLYEFLDEVVLRKDGEDFKRLDAALSFRDLKLPNDFESGDTRDTFNEWKRTCAKKRRRAGLRVLKD</sequence>
<evidence type="ECO:0000313" key="1">
    <source>
        <dbReference type="EMBL" id="KAF2791811.1"/>
    </source>
</evidence>
<dbReference type="EMBL" id="MU002000">
    <property type="protein sequence ID" value="KAF2791811.1"/>
    <property type="molecule type" value="Genomic_DNA"/>
</dbReference>
<accession>A0A6A6X6C8</accession>
<dbReference type="OrthoDB" id="2823490at2759"/>
<dbReference type="Proteomes" id="UP000799757">
    <property type="component" value="Unassembled WGS sequence"/>
</dbReference>
<keyword evidence="2" id="KW-1185">Reference proteome</keyword>
<name>A0A6A6X6C8_9PLEO</name>
<reference evidence="1" key="1">
    <citation type="journal article" date="2020" name="Stud. Mycol.">
        <title>101 Dothideomycetes genomes: a test case for predicting lifestyles and emergence of pathogens.</title>
        <authorList>
            <person name="Haridas S."/>
            <person name="Albert R."/>
            <person name="Binder M."/>
            <person name="Bloem J."/>
            <person name="Labutti K."/>
            <person name="Salamov A."/>
            <person name="Andreopoulos B."/>
            <person name="Baker S."/>
            <person name="Barry K."/>
            <person name="Bills G."/>
            <person name="Bluhm B."/>
            <person name="Cannon C."/>
            <person name="Castanera R."/>
            <person name="Culley D."/>
            <person name="Daum C."/>
            <person name="Ezra D."/>
            <person name="Gonzalez J."/>
            <person name="Henrissat B."/>
            <person name="Kuo A."/>
            <person name="Liang C."/>
            <person name="Lipzen A."/>
            <person name="Lutzoni F."/>
            <person name="Magnuson J."/>
            <person name="Mondo S."/>
            <person name="Nolan M."/>
            <person name="Ohm R."/>
            <person name="Pangilinan J."/>
            <person name="Park H.-J."/>
            <person name="Ramirez L."/>
            <person name="Alfaro M."/>
            <person name="Sun H."/>
            <person name="Tritt A."/>
            <person name="Yoshinaga Y."/>
            <person name="Zwiers L.-H."/>
            <person name="Turgeon B."/>
            <person name="Goodwin S."/>
            <person name="Spatafora J."/>
            <person name="Crous P."/>
            <person name="Grigoriev I."/>
        </authorList>
    </citation>
    <scope>NUCLEOTIDE SEQUENCE</scope>
    <source>
        <strain evidence="1">CBS 109.77</strain>
    </source>
</reference>